<name>A0ABQ2SEM8_9DEIO</name>
<protein>
    <submittedName>
        <fullName evidence="1">Uncharacterized protein</fullName>
    </submittedName>
</protein>
<gene>
    <name evidence="1" type="ORF">GCM10008961_16810</name>
</gene>
<evidence type="ECO:0000313" key="2">
    <source>
        <dbReference type="Proteomes" id="UP000620633"/>
    </source>
</evidence>
<organism evidence="1 2">
    <name type="scientific">Deinococcus knuensis</name>
    <dbReference type="NCBI Taxonomy" id="1837380"/>
    <lineage>
        <taxon>Bacteria</taxon>
        <taxon>Thermotogati</taxon>
        <taxon>Deinococcota</taxon>
        <taxon>Deinococci</taxon>
        <taxon>Deinococcales</taxon>
        <taxon>Deinococcaceae</taxon>
        <taxon>Deinococcus</taxon>
    </lineage>
</organism>
<reference evidence="2" key="1">
    <citation type="journal article" date="2019" name="Int. J. Syst. Evol. Microbiol.">
        <title>The Global Catalogue of Microorganisms (GCM) 10K type strain sequencing project: providing services to taxonomists for standard genome sequencing and annotation.</title>
        <authorList>
            <consortium name="The Broad Institute Genomics Platform"/>
            <consortium name="The Broad Institute Genome Sequencing Center for Infectious Disease"/>
            <person name="Wu L."/>
            <person name="Ma J."/>
        </authorList>
    </citation>
    <scope>NUCLEOTIDE SEQUENCE [LARGE SCALE GENOMIC DNA]</scope>
    <source>
        <strain evidence="2">JCM 31406</strain>
    </source>
</reference>
<comment type="caution">
    <text evidence="1">The sequence shown here is derived from an EMBL/GenBank/DDBJ whole genome shotgun (WGS) entry which is preliminary data.</text>
</comment>
<proteinExistence type="predicted"/>
<evidence type="ECO:0000313" key="1">
    <source>
        <dbReference type="EMBL" id="GGS25943.1"/>
    </source>
</evidence>
<keyword evidence="2" id="KW-1185">Reference proteome</keyword>
<dbReference type="EMBL" id="BMQO01000005">
    <property type="protein sequence ID" value="GGS25943.1"/>
    <property type="molecule type" value="Genomic_DNA"/>
</dbReference>
<accession>A0ABQ2SEM8</accession>
<sequence>MKEHDTTDQLAVFVLTGFRFILPNDSVASEGFQGYLESTVE</sequence>
<dbReference type="Proteomes" id="UP000620633">
    <property type="component" value="Unassembled WGS sequence"/>
</dbReference>
<dbReference type="RefSeq" id="WP_268243809.1">
    <property type="nucleotide sequence ID" value="NZ_BMQO01000005.1"/>
</dbReference>